<protein>
    <submittedName>
        <fullName evidence="1">Uncharacterized protein</fullName>
    </submittedName>
</protein>
<name>A0ABP8VNC9_9MICO</name>
<sequence length="229" mass="24950">MTTEPTTQQSVRLAGDDSDSTIDGYELFSARRALALLKDKLGRDGILELLTDEIAEGEAFLRDHLARSAGEETTGTTTLRARGITAARFGQWLGAAFAREDVMLAGNPEHYSIHAEPGQNVNIVETLDRYVCSFFMRPWDDSAIVERELSAATDERPAGRRSHILLADGTVVGSIANAFDEEEDGGFTARLSVTLPATCAPEVVEQHLEHFAVEFRTWILRAAAEVAAG</sequence>
<gene>
    <name evidence="1" type="ORF">GCM10025780_08560</name>
</gene>
<organism evidence="1 2">
    <name type="scientific">Frondihabitans cladoniiphilus</name>
    <dbReference type="NCBI Taxonomy" id="715785"/>
    <lineage>
        <taxon>Bacteria</taxon>
        <taxon>Bacillati</taxon>
        <taxon>Actinomycetota</taxon>
        <taxon>Actinomycetes</taxon>
        <taxon>Micrococcales</taxon>
        <taxon>Microbacteriaceae</taxon>
        <taxon>Frondihabitans</taxon>
    </lineage>
</organism>
<comment type="caution">
    <text evidence="1">The sequence shown here is derived from an EMBL/GenBank/DDBJ whole genome shotgun (WGS) entry which is preliminary data.</text>
</comment>
<dbReference type="Proteomes" id="UP001501295">
    <property type="component" value="Unassembled WGS sequence"/>
</dbReference>
<dbReference type="EMBL" id="BAABLM010000001">
    <property type="protein sequence ID" value="GAA4668246.1"/>
    <property type="molecule type" value="Genomic_DNA"/>
</dbReference>
<proteinExistence type="predicted"/>
<evidence type="ECO:0000313" key="1">
    <source>
        <dbReference type="EMBL" id="GAA4668246.1"/>
    </source>
</evidence>
<evidence type="ECO:0000313" key="2">
    <source>
        <dbReference type="Proteomes" id="UP001501295"/>
    </source>
</evidence>
<keyword evidence="2" id="KW-1185">Reference proteome</keyword>
<dbReference type="RefSeq" id="WP_345373558.1">
    <property type="nucleotide sequence ID" value="NZ_BAABLM010000001.1"/>
</dbReference>
<reference evidence="2" key="1">
    <citation type="journal article" date="2019" name="Int. J. Syst. Evol. Microbiol.">
        <title>The Global Catalogue of Microorganisms (GCM) 10K type strain sequencing project: providing services to taxonomists for standard genome sequencing and annotation.</title>
        <authorList>
            <consortium name="The Broad Institute Genomics Platform"/>
            <consortium name="The Broad Institute Genome Sequencing Center for Infectious Disease"/>
            <person name="Wu L."/>
            <person name="Ma J."/>
        </authorList>
    </citation>
    <scope>NUCLEOTIDE SEQUENCE [LARGE SCALE GENOMIC DNA]</scope>
    <source>
        <strain evidence="2">JCM 18956</strain>
    </source>
</reference>
<accession>A0ABP8VNC9</accession>